<dbReference type="Proteomes" id="UP001055879">
    <property type="component" value="Linkage Group LG15"/>
</dbReference>
<sequence>MKTKEVGLPHHRHHHLHLVAPSLIMNIKIFFIFLVLHLFFFFIKNLSECRRGRGLISNLLPLNMRGRFFRLNFSSNFLNIFLIKVFLPFFVIISEGEFSGLRSNFCSSQRPDFILQTIQEIFDDRNV</sequence>
<evidence type="ECO:0000313" key="1">
    <source>
        <dbReference type="EMBL" id="KAI3672635.1"/>
    </source>
</evidence>
<name>A0ACB8XR88_ARCLA</name>
<organism evidence="1 2">
    <name type="scientific">Arctium lappa</name>
    <name type="common">Greater burdock</name>
    <name type="synonym">Lappa major</name>
    <dbReference type="NCBI Taxonomy" id="4217"/>
    <lineage>
        <taxon>Eukaryota</taxon>
        <taxon>Viridiplantae</taxon>
        <taxon>Streptophyta</taxon>
        <taxon>Embryophyta</taxon>
        <taxon>Tracheophyta</taxon>
        <taxon>Spermatophyta</taxon>
        <taxon>Magnoliopsida</taxon>
        <taxon>eudicotyledons</taxon>
        <taxon>Gunneridae</taxon>
        <taxon>Pentapetalae</taxon>
        <taxon>asterids</taxon>
        <taxon>campanulids</taxon>
        <taxon>Asterales</taxon>
        <taxon>Asteraceae</taxon>
        <taxon>Carduoideae</taxon>
        <taxon>Cardueae</taxon>
        <taxon>Arctiinae</taxon>
        <taxon>Arctium</taxon>
    </lineage>
</organism>
<gene>
    <name evidence="1" type="ORF">L6452_38731</name>
</gene>
<reference evidence="1 2" key="2">
    <citation type="journal article" date="2022" name="Mol. Ecol. Resour.">
        <title>The genomes of chicory, endive, great burdock and yacon provide insights into Asteraceae paleo-polyploidization history and plant inulin production.</title>
        <authorList>
            <person name="Fan W."/>
            <person name="Wang S."/>
            <person name="Wang H."/>
            <person name="Wang A."/>
            <person name="Jiang F."/>
            <person name="Liu H."/>
            <person name="Zhao H."/>
            <person name="Xu D."/>
            <person name="Zhang Y."/>
        </authorList>
    </citation>
    <scope>NUCLEOTIDE SEQUENCE [LARGE SCALE GENOMIC DNA]</scope>
    <source>
        <strain evidence="2">cv. Niubang</strain>
    </source>
</reference>
<accession>A0ACB8XR88</accession>
<keyword evidence="2" id="KW-1185">Reference proteome</keyword>
<reference evidence="2" key="1">
    <citation type="journal article" date="2022" name="Mol. Ecol. Resour.">
        <title>The genomes of chicory, endive, great burdock and yacon provide insights into Asteraceae palaeo-polyploidization history and plant inulin production.</title>
        <authorList>
            <person name="Fan W."/>
            <person name="Wang S."/>
            <person name="Wang H."/>
            <person name="Wang A."/>
            <person name="Jiang F."/>
            <person name="Liu H."/>
            <person name="Zhao H."/>
            <person name="Xu D."/>
            <person name="Zhang Y."/>
        </authorList>
    </citation>
    <scope>NUCLEOTIDE SEQUENCE [LARGE SCALE GENOMIC DNA]</scope>
    <source>
        <strain evidence="2">cv. Niubang</strain>
    </source>
</reference>
<dbReference type="EMBL" id="CM042061">
    <property type="protein sequence ID" value="KAI3672635.1"/>
    <property type="molecule type" value="Genomic_DNA"/>
</dbReference>
<protein>
    <submittedName>
        <fullName evidence="1">Uncharacterized protein</fullName>
    </submittedName>
</protein>
<comment type="caution">
    <text evidence="1">The sequence shown here is derived from an EMBL/GenBank/DDBJ whole genome shotgun (WGS) entry which is preliminary data.</text>
</comment>
<proteinExistence type="predicted"/>
<evidence type="ECO:0000313" key="2">
    <source>
        <dbReference type="Proteomes" id="UP001055879"/>
    </source>
</evidence>